<keyword evidence="19" id="KW-1185">Reference proteome</keyword>
<keyword evidence="9 16" id="KW-0472">Membrane</keyword>
<dbReference type="Gene3D" id="1.25.40.180">
    <property type="match status" value="1"/>
</dbReference>
<dbReference type="PROSITE" id="PS00217">
    <property type="entry name" value="SUGAR_TRANSPORT_2"/>
    <property type="match status" value="1"/>
</dbReference>
<dbReference type="GO" id="GO:0000289">
    <property type="term" value="P:nuclear-transcribed mRNA poly(A) tail shortening"/>
    <property type="evidence" value="ECO:0007669"/>
    <property type="project" value="UniProtKB-ARBA"/>
</dbReference>
<dbReference type="GO" id="GO:0022857">
    <property type="term" value="F:transmembrane transporter activity"/>
    <property type="evidence" value="ECO:0007669"/>
    <property type="project" value="InterPro"/>
</dbReference>
<feature type="transmembrane region" description="Helical" evidence="16">
    <location>
        <begin position="98"/>
        <end position="118"/>
    </location>
</feature>
<evidence type="ECO:0000256" key="2">
    <source>
        <dbReference type="ARBA" id="ARBA00004141"/>
    </source>
</evidence>
<evidence type="ECO:0000256" key="9">
    <source>
        <dbReference type="ARBA" id="ARBA00023136"/>
    </source>
</evidence>
<evidence type="ECO:0000256" key="10">
    <source>
        <dbReference type="ARBA" id="ARBA00023163"/>
    </source>
</evidence>
<dbReference type="GO" id="GO:0017148">
    <property type="term" value="P:negative regulation of translation"/>
    <property type="evidence" value="ECO:0007669"/>
    <property type="project" value="InterPro"/>
</dbReference>
<evidence type="ECO:0000256" key="5">
    <source>
        <dbReference type="ARBA" id="ARBA00022491"/>
    </source>
</evidence>
<dbReference type="CDD" id="cd20710">
    <property type="entry name" value="NOT1_connector"/>
    <property type="match status" value="1"/>
</dbReference>
<evidence type="ECO:0000313" key="19">
    <source>
        <dbReference type="Proteomes" id="UP000298030"/>
    </source>
</evidence>
<dbReference type="Pfam" id="PF00083">
    <property type="entry name" value="Sugar_tr"/>
    <property type="match status" value="1"/>
</dbReference>
<evidence type="ECO:0000256" key="7">
    <source>
        <dbReference type="ARBA" id="ARBA00022989"/>
    </source>
</evidence>
<dbReference type="OrthoDB" id="1933107at2759"/>
<dbReference type="InterPro" id="IPR005828">
    <property type="entry name" value="MFS_sugar_transport-like"/>
</dbReference>
<dbReference type="InterPro" id="IPR032193">
    <property type="entry name" value="CNOT1_TTP_bind"/>
</dbReference>
<dbReference type="InterPro" id="IPR024557">
    <property type="entry name" value="CNOT1_dom_4"/>
</dbReference>
<dbReference type="PANTHER" id="PTHR13162:SF8">
    <property type="entry name" value="CCR4-NOT TRANSCRIPTION COMPLEX SUBUNIT 1"/>
    <property type="match status" value="1"/>
</dbReference>
<dbReference type="InterPro" id="IPR040398">
    <property type="entry name" value="Not1"/>
</dbReference>
<dbReference type="InterPro" id="IPR003663">
    <property type="entry name" value="Sugar/inositol_transpt"/>
</dbReference>
<dbReference type="InterPro" id="IPR055454">
    <property type="entry name" value="CNOT1-like_NOT1_connector"/>
</dbReference>
<dbReference type="InterPro" id="IPR032191">
    <property type="entry name" value="CNOT1_CAF1_bind"/>
</dbReference>
<dbReference type="GO" id="GO:0030015">
    <property type="term" value="C:CCR4-NOT core complex"/>
    <property type="evidence" value="ECO:0007669"/>
    <property type="project" value="InterPro"/>
</dbReference>
<evidence type="ECO:0000256" key="8">
    <source>
        <dbReference type="ARBA" id="ARBA00023015"/>
    </source>
</evidence>
<dbReference type="GO" id="GO:0016020">
    <property type="term" value="C:membrane"/>
    <property type="evidence" value="ECO:0007669"/>
    <property type="project" value="UniProtKB-SubCell"/>
</dbReference>
<dbReference type="InterPro" id="IPR032194">
    <property type="entry name" value="CNOT1_HEAT"/>
</dbReference>
<keyword evidence="11" id="KW-0539">Nucleus</keyword>
<dbReference type="InterPro" id="IPR005829">
    <property type="entry name" value="Sugar_transporter_CS"/>
</dbReference>
<dbReference type="Pfam" id="PF16417">
    <property type="entry name" value="CNOT1_TTP_bind"/>
    <property type="match status" value="1"/>
</dbReference>
<keyword evidence="8" id="KW-0805">Transcription regulation</keyword>
<keyword evidence="4" id="KW-0813">Transport</keyword>
<gene>
    <name evidence="18" type="ORF">FA13DRAFT_1787454</name>
</gene>
<feature type="transmembrane region" description="Helical" evidence="16">
    <location>
        <begin position="334"/>
        <end position="353"/>
    </location>
</feature>
<feature type="transmembrane region" description="Helical" evidence="16">
    <location>
        <begin position="365"/>
        <end position="384"/>
    </location>
</feature>
<dbReference type="PRINTS" id="PR00171">
    <property type="entry name" value="SUGRTRNSPORT"/>
</dbReference>
<dbReference type="Pfam" id="PF12842">
    <property type="entry name" value="DUF3819"/>
    <property type="match status" value="1"/>
</dbReference>
<dbReference type="InterPro" id="IPR038535">
    <property type="entry name" value="CNOT1_TTP_bind_sf"/>
</dbReference>
<evidence type="ECO:0000256" key="12">
    <source>
        <dbReference type="ARBA" id="ARBA00049119"/>
    </source>
</evidence>
<keyword evidence="10" id="KW-0804">Transcription</keyword>
<dbReference type="Gene3D" id="1.25.40.790">
    <property type="match status" value="1"/>
</dbReference>
<dbReference type="EMBL" id="QPFP01000006">
    <property type="protein sequence ID" value="TEB36000.1"/>
    <property type="molecule type" value="Genomic_DNA"/>
</dbReference>
<dbReference type="Pfam" id="PF16415">
    <property type="entry name" value="CNOT1_CAF1_bind"/>
    <property type="match status" value="1"/>
</dbReference>
<feature type="transmembrane region" description="Helical" evidence="16">
    <location>
        <begin position="153"/>
        <end position="177"/>
    </location>
</feature>
<feature type="transmembrane region" description="Helical" evidence="16">
    <location>
        <begin position="12"/>
        <end position="30"/>
    </location>
</feature>
<dbReference type="Gene3D" id="1.20.1250.20">
    <property type="entry name" value="MFS general substrate transporter like domains"/>
    <property type="match status" value="1"/>
</dbReference>
<dbReference type="SUPFAM" id="SSF103473">
    <property type="entry name" value="MFS general substrate transporter"/>
    <property type="match status" value="1"/>
</dbReference>
<dbReference type="Proteomes" id="UP000298030">
    <property type="component" value="Unassembled WGS sequence"/>
</dbReference>
<dbReference type="InterPro" id="IPR007196">
    <property type="entry name" value="CCR4-Not_Not1_C"/>
</dbReference>
<dbReference type="Pfam" id="PF25097">
    <property type="entry name" value="ARM_Cnot1"/>
    <property type="match status" value="1"/>
</dbReference>
<dbReference type="PROSITE" id="PS50850">
    <property type="entry name" value="MFS"/>
    <property type="match status" value="1"/>
</dbReference>
<comment type="caution">
    <text evidence="18">The sequence shown here is derived from an EMBL/GenBank/DDBJ whole genome shotgun (WGS) entry which is preliminary data.</text>
</comment>
<dbReference type="InterPro" id="IPR036259">
    <property type="entry name" value="MFS_trans_sf"/>
</dbReference>
<feature type="transmembrane region" description="Helical" evidence="16">
    <location>
        <begin position="303"/>
        <end position="325"/>
    </location>
</feature>
<evidence type="ECO:0000256" key="11">
    <source>
        <dbReference type="ARBA" id="ARBA00023242"/>
    </source>
</evidence>
<dbReference type="InterPro" id="IPR020846">
    <property type="entry name" value="MFS_dom"/>
</dbReference>
<evidence type="ECO:0000256" key="16">
    <source>
        <dbReference type="SAM" id="Phobius"/>
    </source>
</evidence>
<reference evidence="18 19" key="1">
    <citation type="journal article" date="2019" name="Nat. Ecol. Evol.">
        <title>Megaphylogeny resolves global patterns of mushroom evolution.</title>
        <authorList>
            <person name="Varga T."/>
            <person name="Krizsan K."/>
            <person name="Foldi C."/>
            <person name="Dima B."/>
            <person name="Sanchez-Garcia M."/>
            <person name="Sanchez-Ramirez S."/>
            <person name="Szollosi G.J."/>
            <person name="Szarkandi J.G."/>
            <person name="Papp V."/>
            <person name="Albert L."/>
            <person name="Andreopoulos W."/>
            <person name="Angelini C."/>
            <person name="Antonin V."/>
            <person name="Barry K.W."/>
            <person name="Bougher N.L."/>
            <person name="Buchanan P."/>
            <person name="Buyck B."/>
            <person name="Bense V."/>
            <person name="Catcheside P."/>
            <person name="Chovatia M."/>
            <person name="Cooper J."/>
            <person name="Damon W."/>
            <person name="Desjardin D."/>
            <person name="Finy P."/>
            <person name="Geml J."/>
            <person name="Haridas S."/>
            <person name="Hughes K."/>
            <person name="Justo A."/>
            <person name="Karasinski D."/>
            <person name="Kautmanova I."/>
            <person name="Kiss B."/>
            <person name="Kocsube S."/>
            <person name="Kotiranta H."/>
            <person name="LaButti K.M."/>
            <person name="Lechner B.E."/>
            <person name="Liimatainen K."/>
            <person name="Lipzen A."/>
            <person name="Lukacs Z."/>
            <person name="Mihaltcheva S."/>
            <person name="Morgado L.N."/>
            <person name="Niskanen T."/>
            <person name="Noordeloos M.E."/>
            <person name="Ohm R.A."/>
            <person name="Ortiz-Santana B."/>
            <person name="Ovrebo C."/>
            <person name="Racz N."/>
            <person name="Riley R."/>
            <person name="Savchenko A."/>
            <person name="Shiryaev A."/>
            <person name="Soop K."/>
            <person name="Spirin V."/>
            <person name="Szebenyi C."/>
            <person name="Tomsovsky M."/>
            <person name="Tulloss R.E."/>
            <person name="Uehling J."/>
            <person name="Grigoriev I.V."/>
            <person name="Vagvolgyi C."/>
            <person name="Papp T."/>
            <person name="Martin F.M."/>
            <person name="Miettinen O."/>
            <person name="Hibbett D.S."/>
            <person name="Nagy L.G."/>
        </authorList>
    </citation>
    <scope>NUCLEOTIDE SEQUENCE [LARGE SCALE GENOMIC DNA]</scope>
    <source>
        <strain evidence="18 19">FP101781</strain>
    </source>
</reference>
<dbReference type="STRING" id="71717.A0A4Y7TP82"/>
<dbReference type="GO" id="GO:0060090">
    <property type="term" value="F:molecular adaptor activity"/>
    <property type="evidence" value="ECO:0007669"/>
    <property type="project" value="TreeGrafter"/>
</dbReference>
<evidence type="ECO:0000256" key="3">
    <source>
        <dbReference type="ARBA" id="ARBA00010992"/>
    </source>
</evidence>
<comment type="function">
    <text evidence="13">Acts as a component of the CCR4-NOT core complex, which in the nucleus seems to be a general transcription factor, and in the cytoplasm the major mRNA deadenylase involved in mRNA turnover. The NOT protein subcomplex negatively regulates the basal and activated transcription of many genes. Preferentially affects TC-type TATA element-dependent transcription. Could directly or indirectly inhibit component(s) of the general transcription machinery.</text>
</comment>
<keyword evidence="7 16" id="KW-1133">Transmembrane helix</keyword>
<evidence type="ECO:0000313" key="18">
    <source>
        <dbReference type="EMBL" id="TEB36000.1"/>
    </source>
</evidence>
<organism evidence="18 19">
    <name type="scientific">Coprinellus micaceus</name>
    <name type="common">Glistening ink-cap mushroom</name>
    <name type="synonym">Coprinus micaceus</name>
    <dbReference type="NCBI Taxonomy" id="71717"/>
    <lineage>
        <taxon>Eukaryota</taxon>
        <taxon>Fungi</taxon>
        <taxon>Dikarya</taxon>
        <taxon>Basidiomycota</taxon>
        <taxon>Agaricomycotina</taxon>
        <taxon>Agaricomycetes</taxon>
        <taxon>Agaricomycetidae</taxon>
        <taxon>Agaricales</taxon>
        <taxon>Agaricineae</taxon>
        <taxon>Psathyrellaceae</taxon>
        <taxon>Coprinellus</taxon>
    </lineage>
</organism>
<feature type="domain" description="Major facilitator superfamily (MFS) profile" evidence="17">
    <location>
        <begin position="17"/>
        <end position="456"/>
    </location>
</feature>
<feature type="transmembrane region" description="Helical" evidence="16">
    <location>
        <begin position="433"/>
        <end position="457"/>
    </location>
</feature>
<evidence type="ECO:0000256" key="6">
    <source>
        <dbReference type="ARBA" id="ARBA00022692"/>
    </source>
</evidence>
<evidence type="ECO:0000256" key="4">
    <source>
        <dbReference type="ARBA" id="ARBA00022448"/>
    </source>
</evidence>
<dbReference type="FunFam" id="1.25.40.180:FF:000012">
    <property type="entry name" value="Ccr4-Not transcription complex subunit"/>
    <property type="match status" value="1"/>
</dbReference>
<evidence type="ECO:0000256" key="13">
    <source>
        <dbReference type="ARBA" id="ARBA00059181"/>
    </source>
</evidence>
<keyword evidence="6 16" id="KW-0812">Transmembrane</keyword>
<dbReference type="Pfam" id="PF16418">
    <property type="entry name" value="CNOT1_HEAT"/>
    <property type="match status" value="1"/>
</dbReference>
<dbReference type="GO" id="GO:0005634">
    <property type="term" value="C:nucleus"/>
    <property type="evidence" value="ECO:0007669"/>
    <property type="project" value="UniProtKB-SubCell"/>
</dbReference>
<evidence type="ECO:0000256" key="14">
    <source>
        <dbReference type="ARBA" id="ARBA00074459"/>
    </source>
</evidence>
<dbReference type="Gene3D" id="1.25.40.800">
    <property type="match status" value="1"/>
</dbReference>
<evidence type="ECO:0000256" key="1">
    <source>
        <dbReference type="ARBA" id="ARBA00004123"/>
    </source>
</evidence>
<proteinExistence type="inferred from homology"/>
<feature type="transmembrane region" description="Helical" evidence="16">
    <location>
        <begin position="183"/>
        <end position="203"/>
    </location>
</feature>
<sequence length="2574" mass="286582">MTGSSDAQSFSLYGWLVVLWILVTPFQYGYHISALNQIQAALTCSNEPPAIDGLPACIQMSDLAFSLVTSVFTIGGLVGSSVSNLITDSRGRRGALRLGAVFTTVGAGVMGASSSVAFLAFGRFLLGVASGIGICVGPVFLSEISPSRIRGSLGILTQVGVVLGIMITQIVGLRFATQSQWRYVLFLSAAIGVAQFIASPTIVESPVWLSSNGRPEDQKVVAQRLWGIKEFTSAVEPLLEEGLESEQHRAPDQLVKVPQLFSSREFKRPLAVVCFAMLAQQISGVNAVLYYSNDILSKSIPSLGPYLSLGITVVNVIMTFPPIILIERMGRKQLLTLSAVGSILSLFLLGYGLNHGSVTLSSVTILSFIMSFAIGMGPLPFVMIPEVSPPKAVSALSSVALSLNWIVNFLVGFLFLPLRNLLSGGDRYLEGRVFYVFGILFLSSFRAVGKAATLAHIDERCWRRSRKTHPPPLPNISSKTATGPGSGVRRSVTPSRSSHMDNPPTTNIHTIVKAQIVFLLSTLTEENFERNQMEIRSLSEQHGIDTYLHFIRRLIVHSQARLTAPPTATLDASTALTFRLLVQETQRLARDPFLAERFRDGVGGGEGDIFRHFDLLRFVDRVGLRALERFILASAVIAGRTRPELVAQALNVIQLEFDNAVISLTRPTSFDGADLALNQCAKILSSLLVDAPPDPPVLNAIQKQTLVLAAQSKYGKEALSPVLAHVFATLSIPSSATLVQTLVQFGPEVTSDAEVVHALFERFGIVDSNPPRDAQAVEIVSTLAKLAADGNALCDVPVLIRVLGSYPTTLNWPAAIKSSFDRPDRSTVDTATLKLLIAILLNAPREAEPHAVAGFWEQWSNPLYQLRLLDALLSLPPDTFNFVQLPGKRIVTVDDVSIASPTIKSLAANVQGHTWNSLELFQILVNMADSQSAEVRNCVKEMLDKAIKISAELVHMGLLQVPDASWNEIRLEYSRKLLAMFLAGHPNHQLVFMRIWQIQPSYLTTAFRDFYDENNLNITRILDVAQDLKILEPLLEVQPFTFALDIAALASRREYLNLDKWLADKVTAHGTDFLHAVIVFLQQKMESEKTSRLSDPAVESRTMALSPNTITIILRLLRNNSNNMPEADVVASIEVRNTCLQIHPRLMSLAPGSDVEPGLTVIQYSQEIEGEVDNIYKQMYDSEITIDNVVNTLKRYKESGNSHEHEVFSCMIHFLFDEYKFFQSYYPARELQMTAYLFGSLIRFKLIDSIPLGIAVRYIIDALKCPPESNLFRFGMEALSRFEFRLAEWRPLCESLVQIPALAEARPDLIATIHRILATEGPADDSFAPNGVGPPELPFIPFTSIQPDTMDENIEPPPEDISDRILFIVNNLAPNNFQAKVNEMREHFADQYARWFANYLVDQRVSTEPNNHPLYLRFLDALDRQPLNKYILQETYVKAASLLNSERTVQSASDRTTLKNVGSWLGTITLARDRPIKYKNLSFKELLVEGFETSRLIIAIPFVCKTLEPCSKSRVFKPPNPWLMAVIGVLAELYHFADLKLNLKFEIEVLCKALEIDLNTVEPGSILRNRPAESGPAGGQEFPVDGEVLQLDPAAAQGLATSIEPLLLALVNSVVISSQLSPLNANPVFKRAVQLAVDRAVREIIVPVVERSVTIAGISTGELVIKDFATEVNENKLRRAGYLMAQKLAGSLALVTCKEPLKTNLGNHLRQHLNEHGFTEQLVPDAVVQVLVQDNLDNACATIEKAAMDRVVVDVDESFSQSYDSRRRHREARPGALFWDPAAPRSTFPAALPDPLRIKPNGLQPHQLGVYEDFAADAKPFPLGASRPASAASFGGSVPFRSPSVDTHLLRQGGIPHQDAMDRFAVVTRDLEAVLVQIPAQSLASLPPNHDLRVLFQRILLLAEDAVDRDRTPLMISQKVVQLLYKTQTQLGREIYVAILHQLCELFEDVEKEAIQWLLYAEDERKYNIPVTITLLRSGVIDYTLHDQAMAKSVFTEPRPSLISYAAGLIRESLTGNPPILSQVYFQFTLEVMRQLAQMGKATEEMTRLLEDLRGGRRSADIAARPPLKPETEQMREKLHMWFQNWVTVFQRTATPEKSFVPFITNLTKNGILKAEDVSSFFFRVCTEASVSAYLKCVALGEFDLSFQALDAFSRLIVYIIKYHGDAAGVNNEQAKVHYFTKILSIFVLVLANTHEEQGPEFQPKPFFRFFSSLLNDLHSMENALGPAYFQLLIAMSDTFSSLQPTFFPGFAFSWMCLVSHRLFMPKLLLQENREGWSAYHKLLLSLFKFLSPFLKDGDLRAAERDLYCGVLRLLLVLLHDFPDFLSEYYFTLCDAIPTRCIQLRNIILSAFPATIILPDPHLNNVSIDSIEMGPIPPILSDFTFVLRNGDLRVQLDQYLLGRGSPSFLAQLKETLKASPDPTLDYNLSLINAIVMYIGVSTVAQAKARSGSSLFVPTDPGAVALQYLAANLETEGQHHLLSSIVLHLRYPNAHTHWFTSLILYLFLEVKDDRFKECVVKVLLERFIVHRPHPWGALVTFIELLRNPKYDFWTKEFIRIHPDVTMLLENVGRNL</sequence>
<accession>A0A4Y7TP82</accession>
<feature type="transmembrane region" description="Helical" evidence="16">
    <location>
        <begin position="396"/>
        <end position="418"/>
    </location>
</feature>
<dbReference type="Gene3D" id="1.25.40.840">
    <property type="entry name" value="CCR4-NOT transcription complex subunit 1 TTP binding domain"/>
    <property type="match status" value="1"/>
</dbReference>
<evidence type="ECO:0000256" key="15">
    <source>
        <dbReference type="SAM" id="MobiDB-lite"/>
    </source>
</evidence>
<comment type="similarity">
    <text evidence="3">Belongs to the major facilitator superfamily. Sugar transporter (TC 2.A.1.1) family.</text>
</comment>
<dbReference type="GO" id="GO:0000932">
    <property type="term" value="C:P-body"/>
    <property type="evidence" value="ECO:0007669"/>
    <property type="project" value="TreeGrafter"/>
</dbReference>
<comment type="subcellular location">
    <subcellularLocation>
        <location evidence="2">Membrane</location>
        <topology evidence="2">Multi-pass membrane protein</topology>
    </subcellularLocation>
    <subcellularLocation>
        <location evidence="1">Nucleus</location>
    </subcellularLocation>
</comment>
<dbReference type="Pfam" id="PF04054">
    <property type="entry name" value="Not1"/>
    <property type="match status" value="1"/>
</dbReference>
<name>A0A4Y7TP82_COPMI</name>
<feature type="transmembrane region" description="Helical" evidence="16">
    <location>
        <begin position="270"/>
        <end position="291"/>
    </location>
</feature>
<feature type="transmembrane region" description="Helical" evidence="16">
    <location>
        <begin position="63"/>
        <end position="86"/>
    </location>
</feature>
<evidence type="ECO:0000259" key="17">
    <source>
        <dbReference type="PROSITE" id="PS50850"/>
    </source>
</evidence>
<feature type="region of interest" description="Disordered" evidence="15">
    <location>
        <begin position="465"/>
        <end position="506"/>
    </location>
</feature>
<dbReference type="PANTHER" id="PTHR13162">
    <property type="entry name" value="CCR4-NOT TRANSCRIPTION COMPLEX"/>
    <property type="match status" value="1"/>
</dbReference>
<comment type="catalytic activity">
    <reaction evidence="12">
        <text>myo-inositol(out) + H(+)(out) = myo-inositol(in) + H(+)(in)</text>
        <dbReference type="Rhea" id="RHEA:60364"/>
        <dbReference type="ChEBI" id="CHEBI:15378"/>
        <dbReference type="ChEBI" id="CHEBI:17268"/>
    </reaction>
</comment>
<keyword evidence="5" id="KW-0678">Repressor</keyword>
<protein>
    <recommendedName>
        <fullName evidence="14">General negative regulator of transcription subunit 1</fullName>
    </recommendedName>
</protein>